<feature type="compositionally biased region" description="Basic and acidic residues" evidence="1">
    <location>
        <begin position="444"/>
        <end position="465"/>
    </location>
</feature>
<keyword evidence="2" id="KW-0812">Transmembrane</keyword>
<feature type="compositionally biased region" description="Basic and acidic residues" evidence="1">
    <location>
        <begin position="673"/>
        <end position="685"/>
    </location>
</feature>
<dbReference type="EMBL" id="HG722567">
    <property type="protein sequence ID" value="CDJ62713.1"/>
    <property type="molecule type" value="Genomic_DNA"/>
</dbReference>
<feature type="compositionally biased region" description="Polar residues" evidence="1">
    <location>
        <begin position="706"/>
        <end position="716"/>
    </location>
</feature>
<keyword evidence="2" id="KW-0472">Membrane</keyword>
<name>U6MI19_9EIME</name>
<keyword evidence="2" id="KW-1133">Transmembrane helix</keyword>
<feature type="compositionally biased region" description="Gly residues" evidence="1">
    <location>
        <begin position="648"/>
        <end position="660"/>
    </location>
</feature>
<feature type="region of interest" description="Disordered" evidence="1">
    <location>
        <begin position="424"/>
        <end position="510"/>
    </location>
</feature>
<gene>
    <name evidence="3" type="ORF">ENH_00023770</name>
</gene>
<dbReference type="Proteomes" id="UP000030754">
    <property type="component" value="Unassembled WGS sequence"/>
</dbReference>
<evidence type="ECO:0000313" key="3">
    <source>
        <dbReference type="EMBL" id="CDJ62713.1"/>
    </source>
</evidence>
<evidence type="ECO:0000256" key="1">
    <source>
        <dbReference type="SAM" id="MobiDB-lite"/>
    </source>
</evidence>
<accession>U6MI19</accession>
<proteinExistence type="predicted"/>
<evidence type="ECO:0000256" key="2">
    <source>
        <dbReference type="SAM" id="Phobius"/>
    </source>
</evidence>
<dbReference type="RefSeq" id="XP_013440075.1">
    <property type="nucleotide sequence ID" value="XM_013584621.1"/>
</dbReference>
<evidence type="ECO:0000313" key="4">
    <source>
        <dbReference type="Proteomes" id="UP000030754"/>
    </source>
</evidence>
<reference evidence="3" key="2">
    <citation type="submission" date="2013-10" db="EMBL/GenBank/DDBJ databases">
        <authorList>
            <person name="Aslett M."/>
        </authorList>
    </citation>
    <scope>NUCLEOTIDE SEQUENCE [LARGE SCALE GENOMIC DNA]</scope>
    <source>
        <strain evidence="3">Houghton</strain>
    </source>
</reference>
<reference evidence="3" key="1">
    <citation type="submission" date="2013-10" db="EMBL/GenBank/DDBJ databases">
        <title>Genomic analysis of the causative agents of coccidiosis in chickens.</title>
        <authorList>
            <person name="Reid A.J."/>
            <person name="Blake D."/>
            <person name="Billington K."/>
            <person name="Browne H."/>
            <person name="Dunn M."/>
            <person name="Hung S."/>
            <person name="Kawahara F."/>
            <person name="Miranda-Saavedra D."/>
            <person name="Mourier T."/>
            <person name="Nagra H."/>
            <person name="Otto T.D."/>
            <person name="Rawlings N."/>
            <person name="Sanchez A."/>
            <person name="Sanders M."/>
            <person name="Subramaniam C."/>
            <person name="Tay Y."/>
            <person name="Dear P."/>
            <person name="Doerig C."/>
            <person name="Gruber A."/>
            <person name="Parkinson J."/>
            <person name="Shirley M."/>
            <person name="Wan K.L."/>
            <person name="Berriman M."/>
            <person name="Tomley F."/>
            <person name="Pain A."/>
        </authorList>
    </citation>
    <scope>NUCLEOTIDE SEQUENCE [LARGE SCALE GENOMIC DNA]</scope>
    <source>
        <strain evidence="3">Houghton</strain>
    </source>
</reference>
<keyword evidence="4" id="KW-1185">Reference proteome</keyword>
<organism evidence="3 4">
    <name type="scientific">Eimeria necatrix</name>
    <dbReference type="NCBI Taxonomy" id="51315"/>
    <lineage>
        <taxon>Eukaryota</taxon>
        <taxon>Sar</taxon>
        <taxon>Alveolata</taxon>
        <taxon>Apicomplexa</taxon>
        <taxon>Conoidasida</taxon>
        <taxon>Coccidia</taxon>
        <taxon>Eucoccidiorida</taxon>
        <taxon>Eimeriorina</taxon>
        <taxon>Eimeriidae</taxon>
        <taxon>Eimeria</taxon>
    </lineage>
</organism>
<feature type="region of interest" description="Disordered" evidence="1">
    <location>
        <begin position="583"/>
        <end position="716"/>
    </location>
</feature>
<dbReference type="AlphaFoldDB" id="U6MI19"/>
<feature type="transmembrane region" description="Helical" evidence="2">
    <location>
        <begin position="58"/>
        <end position="79"/>
    </location>
</feature>
<protein>
    <submittedName>
        <fullName evidence="3">Uncharacterized protein</fullName>
    </submittedName>
</protein>
<dbReference type="VEuPathDB" id="ToxoDB:ENH_00023770"/>
<dbReference type="OrthoDB" id="348183at2759"/>
<dbReference type="GeneID" id="25472547"/>
<sequence length="716" mass="78966">MNTLPQEQLWHELQFLGIPHQVSDSHSWRLIVQRSGDEPLLSQRPTNIKLFSSSRVRLLRVVLASLTAAYLLLLCFHFVESGHQWTPLTRALAAHRGEPCESGKAPAGDEGGGEPTAEWTQFFVRGRFGDNSRLPFPQASGRRMSFGRVHQSVEADAEAGEGTSRGTVAVTPTARSSGNGLYLWENRNLPEDYGKRLLCLFDSMKEASKLCSSLLPALTCTQRMQVTYHVVRLIALDLGAASLIREDKEAKRNAVGDALINLIKRSLQLGGNQESNERVRSKLSKLMELVTEIKKPRQIGEEKSAETYKKKMITIVATAETVLNNCLCVLRGLLQLKEATSARSLPPKTVEQQLQVLKSLYSAHVDHVARDGCLRQHIVECQKRQRVYALLDREHFTVSKEAISPLRDLQNQIVQAVVTAGGLLPSQQSRTREHDSASGALEKPTGERKNQPKEQSRKSGDKPLQEEFVQTEHFPSDPKTSAAHRAVKVTHSPSTGIQPWRPDGPPRQGAGPVLLQPRTLSFSGRFRHPWPPVVSLQDISSARYLNAAQPHITGNRVVETHSYSHSNHTSFPVLSHLSVRQDTPRYPLLPRPPQPSGVQYTARPPHSVSSEQAYAGRSAAAPWVPPSPLPRVDVGEPSQRLEPPTPFQGGGYSLFGGGGIPPWLPFSQASPESIERRSHGSDGRPQEGGGAQGPMPDGQDEARDSFPSSRTWSGRQ</sequence>